<accession>B0Y2G8</accession>
<dbReference type="SMART" id="SM00906">
    <property type="entry name" value="Fungal_trans"/>
    <property type="match status" value="1"/>
</dbReference>
<organism evidence="8 9">
    <name type="scientific">Aspergillus fumigatus (strain CBS 144.89 / FGSC A1163 / CEA10)</name>
    <name type="common">Neosartorya fumigata</name>
    <dbReference type="NCBI Taxonomy" id="451804"/>
    <lineage>
        <taxon>Eukaryota</taxon>
        <taxon>Fungi</taxon>
        <taxon>Dikarya</taxon>
        <taxon>Ascomycota</taxon>
        <taxon>Pezizomycotina</taxon>
        <taxon>Eurotiomycetes</taxon>
        <taxon>Eurotiomycetidae</taxon>
        <taxon>Eurotiales</taxon>
        <taxon>Aspergillaceae</taxon>
        <taxon>Aspergillus</taxon>
        <taxon>Aspergillus subgen. Fumigati</taxon>
    </lineage>
</organism>
<evidence type="ECO:0000313" key="8">
    <source>
        <dbReference type="EMBL" id="EDP51138.1"/>
    </source>
</evidence>
<feature type="domain" description="Xylanolytic transcriptional activator regulatory" evidence="7">
    <location>
        <begin position="370"/>
        <end position="443"/>
    </location>
</feature>
<evidence type="ECO:0000313" key="9">
    <source>
        <dbReference type="Proteomes" id="UP000001699"/>
    </source>
</evidence>
<keyword evidence="1" id="KW-0479">Metal-binding</keyword>
<evidence type="ECO:0000256" key="4">
    <source>
        <dbReference type="ARBA" id="ARBA00023163"/>
    </source>
</evidence>
<dbReference type="Pfam" id="PF04082">
    <property type="entry name" value="Fungal_trans"/>
    <property type="match status" value="1"/>
</dbReference>
<dbReference type="Gene3D" id="4.10.240.10">
    <property type="entry name" value="Zn(2)-C6 fungal-type DNA-binding domain"/>
    <property type="match status" value="1"/>
</dbReference>
<keyword evidence="3" id="KW-0238">DNA-binding</keyword>
<dbReference type="GO" id="GO:0008270">
    <property type="term" value="F:zinc ion binding"/>
    <property type="evidence" value="ECO:0007669"/>
    <property type="project" value="InterPro"/>
</dbReference>
<dbReference type="HOGENOM" id="CLU_009377_1_1_1"/>
<evidence type="ECO:0000256" key="3">
    <source>
        <dbReference type="ARBA" id="ARBA00023125"/>
    </source>
</evidence>
<dbReference type="CDD" id="cd12148">
    <property type="entry name" value="fungal_TF_MHR"/>
    <property type="match status" value="1"/>
</dbReference>
<dbReference type="PANTHER" id="PTHR46910:SF5">
    <property type="entry name" value="ZN(II)2CYS6 TRANSCRIPTION FACTOR (EUROFUNG)"/>
    <property type="match status" value="1"/>
</dbReference>
<dbReference type="CDD" id="cd00067">
    <property type="entry name" value="GAL4"/>
    <property type="match status" value="1"/>
</dbReference>
<dbReference type="GO" id="GO:0000981">
    <property type="term" value="F:DNA-binding transcription factor activity, RNA polymerase II-specific"/>
    <property type="evidence" value="ECO:0007669"/>
    <property type="project" value="InterPro"/>
</dbReference>
<keyword evidence="5" id="KW-0539">Nucleus</keyword>
<protein>
    <submittedName>
        <fullName evidence="8">C6 transcription factor, putative</fullName>
    </submittedName>
</protein>
<dbReference type="GO" id="GO:0003677">
    <property type="term" value="F:DNA binding"/>
    <property type="evidence" value="ECO:0007669"/>
    <property type="project" value="UniProtKB-KW"/>
</dbReference>
<reference evidence="8 9" key="1">
    <citation type="journal article" date="2008" name="PLoS Genet.">
        <title>Genomic islands in the pathogenic filamentous fungus Aspergillus fumigatus.</title>
        <authorList>
            <person name="Fedorova N.D."/>
            <person name="Khaldi N."/>
            <person name="Joardar V.S."/>
            <person name="Maiti R."/>
            <person name="Amedeo P."/>
            <person name="Anderson M.J."/>
            <person name="Crabtree J."/>
            <person name="Silva J.C."/>
            <person name="Badger J.H."/>
            <person name="Albarraq A."/>
            <person name="Angiuoli S."/>
            <person name="Bussey H."/>
            <person name="Bowyer P."/>
            <person name="Cotty P.J."/>
            <person name="Dyer P.S."/>
            <person name="Egan A."/>
            <person name="Galens K."/>
            <person name="Fraser-Liggett C.M."/>
            <person name="Haas B.J."/>
            <person name="Inman J.M."/>
            <person name="Kent R."/>
            <person name="Lemieux S."/>
            <person name="Malavazi I."/>
            <person name="Orvis J."/>
            <person name="Roemer T."/>
            <person name="Ronning C.M."/>
            <person name="Sundaram J.P."/>
            <person name="Sutton G."/>
            <person name="Turner G."/>
            <person name="Venter J.C."/>
            <person name="White O.R."/>
            <person name="Whitty B.R."/>
            <person name="Youngman P."/>
            <person name="Wolfe K.H."/>
            <person name="Goldman G.H."/>
            <person name="Wortman J.R."/>
            <person name="Jiang B."/>
            <person name="Denning D.W."/>
            <person name="Nierman W.C."/>
        </authorList>
    </citation>
    <scope>NUCLEOTIDE SEQUENCE [LARGE SCALE GENOMIC DNA]</scope>
    <source>
        <strain evidence="9">CBS 144.89 / FGSC A1163 / CEA10</strain>
    </source>
</reference>
<dbReference type="EMBL" id="DS499597">
    <property type="protein sequence ID" value="EDP51138.1"/>
    <property type="molecule type" value="Genomic_DNA"/>
</dbReference>
<dbReference type="GO" id="GO:0006351">
    <property type="term" value="P:DNA-templated transcription"/>
    <property type="evidence" value="ECO:0007669"/>
    <property type="project" value="InterPro"/>
</dbReference>
<evidence type="ECO:0000256" key="2">
    <source>
        <dbReference type="ARBA" id="ARBA00023015"/>
    </source>
</evidence>
<name>B0Y2G8_ASPFC</name>
<keyword evidence="6" id="KW-0175">Coiled coil</keyword>
<dbReference type="AlphaFoldDB" id="B0Y2G8"/>
<dbReference type="PhylomeDB" id="B0Y2G8"/>
<gene>
    <name evidence="8" type="ORF">AFUB_051400</name>
</gene>
<feature type="coiled-coil region" evidence="6">
    <location>
        <begin position="96"/>
        <end position="123"/>
    </location>
</feature>
<keyword evidence="9" id="KW-1185">Reference proteome</keyword>
<dbReference type="PANTHER" id="PTHR46910">
    <property type="entry name" value="TRANSCRIPTION FACTOR PDR1"/>
    <property type="match status" value="1"/>
</dbReference>
<evidence type="ECO:0000256" key="1">
    <source>
        <dbReference type="ARBA" id="ARBA00022723"/>
    </source>
</evidence>
<keyword evidence="2" id="KW-0805">Transcription regulation</keyword>
<evidence type="ECO:0000256" key="6">
    <source>
        <dbReference type="SAM" id="Coils"/>
    </source>
</evidence>
<dbReference type="Proteomes" id="UP000001699">
    <property type="component" value="Unassembled WGS sequence"/>
</dbReference>
<dbReference type="OrthoDB" id="103819at2759"/>
<dbReference type="InterPro" id="IPR036864">
    <property type="entry name" value="Zn2-C6_fun-type_DNA-bd_sf"/>
</dbReference>
<dbReference type="InterPro" id="IPR007219">
    <property type="entry name" value="XnlR_reg_dom"/>
</dbReference>
<dbReference type="InterPro" id="IPR050987">
    <property type="entry name" value="AtrR-like"/>
</dbReference>
<sequence length="753" mass="84118">MEAEGAECDRKELLNNRAYGMDWHCANELQCDQCRLRKRLGPYRIAVFLRIDHLYFQQVRCDKRSPCSNCRSAGIVCRSTGAGQKPKEDRRRVLISSQYEKKIDSIEERLGNIEEVLLELKSSLARNSNTSEPCYHVTPVSKQMSPDSSAFASNTTAALEHESGTGFEGNSSLAAHSAYASAFLETVVSRSAPQVSTPKINAALAALRQMVNMQSQPPGTSSKDVPLLNQKSCRDSNLRDLVMPPIEVILPILRQIKENLPLTFACYFPFLSVDDFIQKCREVYFATEDYSDATFMVVNCGLYHIFLEYSFLEESPRIRDDYQKYIQLCRKNFETVLANLPLLMPARPELIEALTLGAIHAIETSKPSFAWTLTSNAARLCQNLGYHRSSSMSQFSDSEKVKALSLFLCVYCLDKSLSLRLGRASSIQDFDIIITIPEDLGGPRVDEPWRTMYHLWVKTAEIQGKVYEQLYSPAALSRPERERLFCARQLASEMEVAVMEPFKELERSSRPLSEAEDFLIKSDEVSRLAILTLIYRAVPASGTSTTTFVPECIETARAALESHQACMTRLRESTEAMKCSYLHWSILCSPFVPFIVIFCHVIETSAREDLARLEDFVASLGPNCFLSEAITKLHSLCQVLSNIATLYVEARAHAQLQENQDLASVGQEFDTYLSALGLAPASGVGGFRWTTAVSDSLAARSMPGLGNGMEGHDLPAGVIPQTQLGSWFSGNQHMMGLLEEDMTLWDPATLPYS</sequence>
<evidence type="ECO:0000259" key="7">
    <source>
        <dbReference type="SMART" id="SM00906"/>
    </source>
</evidence>
<proteinExistence type="predicted"/>
<dbReference type="InterPro" id="IPR001138">
    <property type="entry name" value="Zn2Cys6_DnaBD"/>
</dbReference>
<evidence type="ECO:0000256" key="5">
    <source>
        <dbReference type="ARBA" id="ARBA00023242"/>
    </source>
</evidence>
<keyword evidence="4" id="KW-0804">Transcription</keyword>